<organism evidence="3 4">
    <name type="scientific">Spongiivirga citrea</name>
    <dbReference type="NCBI Taxonomy" id="1481457"/>
    <lineage>
        <taxon>Bacteria</taxon>
        <taxon>Pseudomonadati</taxon>
        <taxon>Bacteroidota</taxon>
        <taxon>Flavobacteriia</taxon>
        <taxon>Flavobacteriales</taxon>
        <taxon>Flavobacteriaceae</taxon>
        <taxon>Spongiivirga</taxon>
    </lineage>
</organism>
<dbReference type="EMBL" id="JAABOQ010000001">
    <property type="protein sequence ID" value="NER16175.1"/>
    <property type="molecule type" value="Genomic_DNA"/>
</dbReference>
<proteinExistence type="predicted"/>
<keyword evidence="4" id="KW-1185">Reference proteome</keyword>
<evidence type="ECO:0000256" key="1">
    <source>
        <dbReference type="SAM" id="Phobius"/>
    </source>
</evidence>
<accession>A0A6M0CEC9</accession>
<evidence type="ECO:0000313" key="4">
    <source>
        <dbReference type="Proteomes" id="UP000474296"/>
    </source>
</evidence>
<protein>
    <submittedName>
        <fullName evidence="3">LytTR family transcriptional regulator</fullName>
    </submittedName>
</protein>
<keyword evidence="1" id="KW-1133">Transmembrane helix</keyword>
<feature type="transmembrane region" description="Helical" evidence="1">
    <location>
        <begin position="23"/>
        <end position="41"/>
    </location>
</feature>
<evidence type="ECO:0000259" key="2">
    <source>
        <dbReference type="PROSITE" id="PS50930"/>
    </source>
</evidence>
<feature type="transmembrane region" description="Helical" evidence="1">
    <location>
        <begin position="130"/>
        <end position="149"/>
    </location>
</feature>
<reference evidence="3 4" key="1">
    <citation type="submission" date="2020-01" db="EMBL/GenBank/DDBJ databases">
        <title>Spongiivirga citrea KCTC 32990T.</title>
        <authorList>
            <person name="Wang G."/>
        </authorList>
    </citation>
    <scope>NUCLEOTIDE SEQUENCE [LARGE SCALE GENOMIC DNA]</scope>
    <source>
        <strain evidence="3 4">KCTC 32990</strain>
    </source>
</reference>
<dbReference type="Pfam" id="PF04397">
    <property type="entry name" value="LytTR"/>
    <property type="match status" value="1"/>
</dbReference>
<gene>
    <name evidence="3" type="ORF">GWK10_03080</name>
</gene>
<keyword evidence="1" id="KW-0472">Membrane</keyword>
<sequence length="289" mass="33399">MPVNAIDYLKNPYPYYYSSIRKVIAILLLISALSFLFSYVFEPFEVNRAEHKIDYFWICVIHSVVPLLLGIVFFSVLNNLIKEETDWSIGKEALWISIYLFLVGIGSFLIRDVIYDKPDNWSSRYFFEEIRNTFLVGILIVAVVLPLNLERLLSKYKKKAKGINLNSSAEPKEVLVTIKTPLKSEYFDLKLSDFVFAKVDGNYTDIFLRNETGANRTMVRISLKELENQLKDYVHIIKTHRSFLVNSNYINSVSGNAQGYMLSLSGVKDKIPVSRANIRFFDTTISRRN</sequence>
<dbReference type="InterPro" id="IPR007492">
    <property type="entry name" value="LytTR_DNA-bd_dom"/>
</dbReference>
<feature type="transmembrane region" description="Helical" evidence="1">
    <location>
        <begin position="53"/>
        <end position="81"/>
    </location>
</feature>
<comment type="caution">
    <text evidence="3">The sequence shown here is derived from an EMBL/GenBank/DDBJ whole genome shotgun (WGS) entry which is preliminary data.</text>
</comment>
<feature type="domain" description="HTH LytTR-type" evidence="2">
    <location>
        <begin position="222"/>
        <end position="287"/>
    </location>
</feature>
<dbReference type="AlphaFoldDB" id="A0A6M0CEC9"/>
<keyword evidence="1" id="KW-0812">Transmembrane</keyword>
<evidence type="ECO:0000313" key="3">
    <source>
        <dbReference type="EMBL" id="NER16175.1"/>
    </source>
</evidence>
<dbReference type="GO" id="GO:0003677">
    <property type="term" value="F:DNA binding"/>
    <property type="evidence" value="ECO:0007669"/>
    <property type="project" value="InterPro"/>
</dbReference>
<dbReference type="SMART" id="SM00850">
    <property type="entry name" value="LytTR"/>
    <property type="match status" value="1"/>
</dbReference>
<dbReference type="PROSITE" id="PS50930">
    <property type="entry name" value="HTH_LYTTR"/>
    <property type="match status" value="1"/>
</dbReference>
<dbReference type="Gene3D" id="2.40.50.1020">
    <property type="entry name" value="LytTr DNA-binding domain"/>
    <property type="match status" value="1"/>
</dbReference>
<name>A0A6M0CEC9_9FLAO</name>
<dbReference type="Proteomes" id="UP000474296">
    <property type="component" value="Unassembled WGS sequence"/>
</dbReference>
<feature type="transmembrane region" description="Helical" evidence="1">
    <location>
        <begin position="93"/>
        <end position="110"/>
    </location>
</feature>
<dbReference type="RefSeq" id="WP_164029425.1">
    <property type="nucleotide sequence ID" value="NZ_JAABOQ010000001.1"/>
</dbReference>